<dbReference type="Proteomes" id="UP000483379">
    <property type="component" value="Unassembled WGS sequence"/>
</dbReference>
<dbReference type="SUPFAM" id="SSF48452">
    <property type="entry name" value="TPR-like"/>
    <property type="match status" value="2"/>
</dbReference>
<dbReference type="Pfam" id="PF14559">
    <property type="entry name" value="TPR_19"/>
    <property type="match status" value="1"/>
</dbReference>
<dbReference type="InterPro" id="IPR052048">
    <property type="entry name" value="ST_Response_Regulator"/>
</dbReference>
<dbReference type="GO" id="GO:0000160">
    <property type="term" value="P:phosphorelay signal transduction system"/>
    <property type="evidence" value="ECO:0007669"/>
    <property type="project" value="InterPro"/>
</dbReference>
<sequence>MTNDFSDKSVLIVDDFADMRSAIRHLLRSLGVSKLEQARDGQDAISHLARKSFDVVLCDYNLGPGKDGQQVLEEARHRQLIGVNTIFIMITAENAREMVMSAIEYSPDSYLAKPFTKELLRTRLTKLFAAKANLSKVNKALVAKDYAAAIAELDRLIAAKPKNLSELIRTKTDILLTAKRYEEAKKIFEEVLDARDLPWARLGLGKVYFWQKKYPLAQEIFEHLVGLDTNMTAAYDWLAKTQTALKQFAEAEKTLQSAARLSPRSLPRQQLLGELALTNGNTHDAELAFGRAVSLAKHSVLNHPSLFADLAKSKSANGKHAEALKVVADIGKTFAAEKEAELYAATATAAVKKGQGDAEGAAAALKTAEETLSQLSAAGHSARVTLEMAKTYAQLGEQEKASKLIQEAIANNHDEDELLMEVVQVCHHADLDYDAETAIREIQQAVIKTNNEGVRLIKQGEFDAAIQLLSGAADDMPGNKTINLNAAKAIIMKMEKLGATADDINAVRHLVERVKGLDPNDWRLGDVVSRLRQLASPSS</sequence>
<dbReference type="EMBL" id="JAAIJQ010000021">
    <property type="protein sequence ID" value="NEV62062.1"/>
    <property type="molecule type" value="Genomic_DNA"/>
</dbReference>
<name>A0A6M0JWZ1_9GAMM</name>
<feature type="modified residue" description="4-aspartylphosphate" evidence="1">
    <location>
        <position position="59"/>
    </location>
</feature>
<dbReference type="RefSeq" id="WP_164452532.1">
    <property type="nucleotide sequence ID" value="NZ_JAAIJQ010000021.1"/>
</dbReference>
<comment type="caution">
    <text evidence="3">The sequence shown here is derived from an EMBL/GenBank/DDBJ whole genome shotgun (WGS) entry which is preliminary data.</text>
</comment>
<dbReference type="SMART" id="SM00028">
    <property type="entry name" value="TPR"/>
    <property type="match status" value="5"/>
</dbReference>
<dbReference type="PANTHER" id="PTHR43228">
    <property type="entry name" value="TWO-COMPONENT RESPONSE REGULATOR"/>
    <property type="match status" value="1"/>
</dbReference>
<dbReference type="Pfam" id="PF00072">
    <property type="entry name" value="Response_reg"/>
    <property type="match status" value="1"/>
</dbReference>
<dbReference type="SUPFAM" id="SSF52172">
    <property type="entry name" value="CheY-like"/>
    <property type="match status" value="1"/>
</dbReference>
<dbReference type="PANTHER" id="PTHR43228:SF1">
    <property type="entry name" value="TWO-COMPONENT RESPONSE REGULATOR ARR22"/>
    <property type="match status" value="1"/>
</dbReference>
<dbReference type="Gene3D" id="1.25.40.10">
    <property type="entry name" value="Tetratricopeptide repeat domain"/>
    <property type="match status" value="3"/>
</dbReference>
<dbReference type="SMART" id="SM00448">
    <property type="entry name" value="REC"/>
    <property type="match status" value="1"/>
</dbReference>
<dbReference type="PROSITE" id="PS50110">
    <property type="entry name" value="RESPONSE_REGULATORY"/>
    <property type="match status" value="1"/>
</dbReference>
<accession>A0A6M0JWZ1</accession>
<gene>
    <name evidence="3" type="ORF">G3446_09195</name>
</gene>
<dbReference type="InterPro" id="IPR011990">
    <property type="entry name" value="TPR-like_helical_dom_sf"/>
</dbReference>
<dbReference type="CDD" id="cd17589">
    <property type="entry name" value="REC_TPR"/>
    <property type="match status" value="1"/>
</dbReference>
<evidence type="ECO:0000256" key="1">
    <source>
        <dbReference type="PROSITE-ProRule" id="PRU00169"/>
    </source>
</evidence>
<keyword evidence="4" id="KW-1185">Reference proteome</keyword>
<dbReference type="InterPro" id="IPR019734">
    <property type="entry name" value="TPR_rpt"/>
</dbReference>
<dbReference type="Gene3D" id="3.40.50.2300">
    <property type="match status" value="1"/>
</dbReference>
<evidence type="ECO:0000313" key="4">
    <source>
        <dbReference type="Proteomes" id="UP000483379"/>
    </source>
</evidence>
<dbReference type="InterPro" id="IPR001789">
    <property type="entry name" value="Sig_transdc_resp-reg_receiver"/>
</dbReference>
<dbReference type="AlphaFoldDB" id="A0A6M0JWZ1"/>
<feature type="domain" description="Response regulatory" evidence="2">
    <location>
        <begin position="9"/>
        <end position="128"/>
    </location>
</feature>
<proteinExistence type="predicted"/>
<keyword evidence="1" id="KW-0597">Phosphoprotein</keyword>
<dbReference type="InterPro" id="IPR011006">
    <property type="entry name" value="CheY-like_superfamily"/>
</dbReference>
<organism evidence="3 4">
    <name type="scientific">Thiorhodococcus minor</name>
    <dbReference type="NCBI Taxonomy" id="57489"/>
    <lineage>
        <taxon>Bacteria</taxon>
        <taxon>Pseudomonadati</taxon>
        <taxon>Pseudomonadota</taxon>
        <taxon>Gammaproteobacteria</taxon>
        <taxon>Chromatiales</taxon>
        <taxon>Chromatiaceae</taxon>
        <taxon>Thiorhodococcus</taxon>
    </lineage>
</organism>
<protein>
    <submittedName>
        <fullName evidence="3">Response regulator</fullName>
    </submittedName>
</protein>
<reference evidence="3 4" key="1">
    <citation type="submission" date="2020-02" db="EMBL/GenBank/DDBJ databases">
        <title>Genome sequences of Thiorhodococcus mannitoliphagus and Thiorhodococcus minor, purple sulfur photosynthetic bacteria in the gammaproteobacterial family, Chromatiaceae.</title>
        <authorList>
            <person name="Aviles F.A."/>
            <person name="Meyer T.E."/>
            <person name="Kyndt J.A."/>
        </authorList>
    </citation>
    <scope>NUCLEOTIDE SEQUENCE [LARGE SCALE GENOMIC DNA]</scope>
    <source>
        <strain evidence="3 4">DSM 11518</strain>
    </source>
</reference>
<evidence type="ECO:0000259" key="2">
    <source>
        <dbReference type="PROSITE" id="PS50110"/>
    </source>
</evidence>
<evidence type="ECO:0000313" key="3">
    <source>
        <dbReference type="EMBL" id="NEV62062.1"/>
    </source>
</evidence>